<evidence type="ECO:0000313" key="6">
    <source>
        <dbReference type="Proteomes" id="UP000054279"/>
    </source>
</evidence>
<dbReference type="EMBL" id="KN837474">
    <property type="protein sequence ID" value="KIJ24593.1"/>
    <property type="molecule type" value="Genomic_DNA"/>
</dbReference>
<accession>A0A0C9T6M5</accession>
<protein>
    <recommendedName>
        <fullName evidence="4">Tyrosinase C-terminal domain-containing protein</fullName>
    </recommendedName>
</protein>
<sequence length="127" mass="13737">SIQGWSVCITFNIYELGTSFSILIILGEAPENPEDWCIEAANRMAGSCANCQNQVNLIDEGFVHLNEGIAELSGLGSFKPYIIHPSLQKKLHWCVQKTGGSPAELESLEVTVVATPLSLPPGSHFPI</sequence>
<proteinExistence type="predicted"/>
<dbReference type="HOGENOM" id="CLU_114594_0_0_1"/>
<comment type="cofactor">
    <cofactor evidence="1">
        <name>Cu(2+)</name>
        <dbReference type="ChEBI" id="CHEBI:29036"/>
    </cofactor>
</comment>
<dbReference type="InterPro" id="IPR041640">
    <property type="entry name" value="Tyrosinase_C"/>
</dbReference>
<dbReference type="Pfam" id="PF18132">
    <property type="entry name" value="Tyrosinase_C"/>
    <property type="match status" value="1"/>
</dbReference>
<evidence type="ECO:0000313" key="5">
    <source>
        <dbReference type="EMBL" id="KIJ24593.1"/>
    </source>
</evidence>
<feature type="domain" description="Tyrosinase C-terminal" evidence="4">
    <location>
        <begin position="5"/>
        <end position="112"/>
    </location>
</feature>
<evidence type="ECO:0000259" key="4">
    <source>
        <dbReference type="Pfam" id="PF18132"/>
    </source>
</evidence>
<dbReference type="OrthoDB" id="6132182at2759"/>
<feature type="non-terminal residue" evidence="5">
    <location>
        <position position="127"/>
    </location>
</feature>
<evidence type="ECO:0000256" key="2">
    <source>
        <dbReference type="ARBA" id="ARBA00023002"/>
    </source>
</evidence>
<organism evidence="5 6">
    <name type="scientific">Sphaerobolus stellatus (strain SS14)</name>
    <dbReference type="NCBI Taxonomy" id="990650"/>
    <lineage>
        <taxon>Eukaryota</taxon>
        <taxon>Fungi</taxon>
        <taxon>Dikarya</taxon>
        <taxon>Basidiomycota</taxon>
        <taxon>Agaricomycotina</taxon>
        <taxon>Agaricomycetes</taxon>
        <taxon>Phallomycetidae</taxon>
        <taxon>Geastrales</taxon>
        <taxon>Sphaerobolaceae</taxon>
        <taxon>Sphaerobolus</taxon>
    </lineage>
</organism>
<dbReference type="Proteomes" id="UP000054279">
    <property type="component" value="Unassembled WGS sequence"/>
</dbReference>
<evidence type="ECO:0000256" key="3">
    <source>
        <dbReference type="ARBA" id="ARBA00023033"/>
    </source>
</evidence>
<gene>
    <name evidence="5" type="ORF">M422DRAFT_85393</name>
</gene>
<keyword evidence="3" id="KW-0503">Monooxygenase</keyword>
<feature type="non-terminal residue" evidence="5">
    <location>
        <position position="1"/>
    </location>
</feature>
<dbReference type="GO" id="GO:0004497">
    <property type="term" value="F:monooxygenase activity"/>
    <property type="evidence" value="ECO:0007669"/>
    <property type="project" value="UniProtKB-KW"/>
</dbReference>
<name>A0A0C9T6M5_SPHS4</name>
<reference evidence="5 6" key="1">
    <citation type="submission" date="2014-06" db="EMBL/GenBank/DDBJ databases">
        <title>Evolutionary Origins and Diversification of the Mycorrhizal Mutualists.</title>
        <authorList>
            <consortium name="DOE Joint Genome Institute"/>
            <consortium name="Mycorrhizal Genomics Consortium"/>
            <person name="Kohler A."/>
            <person name="Kuo A."/>
            <person name="Nagy L.G."/>
            <person name="Floudas D."/>
            <person name="Copeland A."/>
            <person name="Barry K.W."/>
            <person name="Cichocki N."/>
            <person name="Veneault-Fourrey C."/>
            <person name="LaButti K."/>
            <person name="Lindquist E.A."/>
            <person name="Lipzen A."/>
            <person name="Lundell T."/>
            <person name="Morin E."/>
            <person name="Murat C."/>
            <person name="Riley R."/>
            <person name="Ohm R."/>
            <person name="Sun H."/>
            <person name="Tunlid A."/>
            <person name="Henrissat B."/>
            <person name="Grigoriev I.V."/>
            <person name="Hibbett D.S."/>
            <person name="Martin F."/>
        </authorList>
    </citation>
    <scope>NUCLEOTIDE SEQUENCE [LARGE SCALE GENOMIC DNA]</scope>
    <source>
        <strain evidence="5 6">SS14</strain>
    </source>
</reference>
<keyword evidence="2" id="KW-0560">Oxidoreductase</keyword>
<dbReference type="AlphaFoldDB" id="A0A0C9T6M5"/>
<keyword evidence="6" id="KW-1185">Reference proteome</keyword>
<evidence type="ECO:0000256" key="1">
    <source>
        <dbReference type="ARBA" id="ARBA00001973"/>
    </source>
</evidence>